<proteinExistence type="predicted"/>
<dbReference type="AlphaFoldDB" id="A0A2J7TJ95"/>
<evidence type="ECO:0000313" key="2">
    <source>
        <dbReference type="Proteomes" id="UP000236286"/>
    </source>
</evidence>
<name>A0A2J7TJ95_METSI</name>
<organism evidence="1 2">
    <name type="scientific">Methylocella silvestris</name>
    <dbReference type="NCBI Taxonomy" id="199596"/>
    <lineage>
        <taxon>Bacteria</taxon>
        <taxon>Pseudomonadati</taxon>
        <taxon>Pseudomonadota</taxon>
        <taxon>Alphaproteobacteria</taxon>
        <taxon>Hyphomicrobiales</taxon>
        <taxon>Beijerinckiaceae</taxon>
        <taxon>Methylocella</taxon>
    </lineage>
</organism>
<sequence length="105" mass="11424">MFKASTSFGMIAKILCVVRQPLLAGLRRELAMRAQAAQALSKTPDAPRCSIFSGFGLHGPDPAPRCSRLLILLTDFFGCGPNRRSGDRYYNPARRAIDRASQAVG</sequence>
<dbReference type="EMBL" id="PDZR01000004">
    <property type="protein sequence ID" value="PNG26851.1"/>
    <property type="molecule type" value="Genomic_DNA"/>
</dbReference>
<reference evidence="1 2" key="1">
    <citation type="submission" date="2017-10" db="EMBL/GenBank/DDBJ databases">
        <title>Genome announcement of Methylocella silvestris TVC from permafrost.</title>
        <authorList>
            <person name="Wang J."/>
            <person name="Geng K."/>
            <person name="Ul-Haque F."/>
            <person name="Crombie A.T."/>
            <person name="Street L.E."/>
            <person name="Wookey P.A."/>
            <person name="Murrell J.C."/>
            <person name="Pratscher J."/>
        </authorList>
    </citation>
    <scope>NUCLEOTIDE SEQUENCE [LARGE SCALE GENOMIC DNA]</scope>
    <source>
        <strain evidence="1 2">TVC</strain>
    </source>
</reference>
<gene>
    <name evidence="1" type="ORF">CR492_05905</name>
</gene>
<dbReference type="Proteomes" id="UP000236286">
    <property type="component" value="Unassembled WGS sequence"/>
</dbReference>
<comment type="caution">
    <text evidence="1">The sequence shown here is derived from an EMBL/GenBank/DDBJ whole genome shotgun (WGS) entry which is preliminary data.</text>
</comment>
<accession>A0A2J7TJ95</accession>
<protein>
    <submittedName>
        <fullName evidence="1">Uncharacterized protein</fullName>
    </submittedName>
</protein>
<evidence type="ECO:0000313" key="1">
    <source>
        <dbReference type="EMBL" id="PNG26851.1"/>
    </source>
</evidence>